<dbReference type="KEGG" id="nabu:FZC36_01970"/>
<evidence type="ECO:0000313" key="1">
    <source>
        <dbReference type="EMBL" id="QEK39189.1"/>
    </source>
</evidence>
<dbReference type="Gene3D" id="2.30.30.220">
    <property type="entry name" value="SspB-like"/>
    <property type="match status" value="1"/>
</dbReference>
<dbReference type="Pfam" id="PF04386">
    <property type="entry name" value="SspB"/>
    <property type="match status" value="1"/>
</dbReference>
<organism evidence="1 2">
    <name type="scientific">Candidatus Nesciobacter abundans</name>
    <dbReference type="NCBI Taxonomy" id="2601668"/>
    <lineage>
        <taxon>Bacteria</taxon>
        <taxon>Pseudomonadati</taxon>
        <taxon>Pseudomonadota</taxon>
        <taxon>Alphaproteobacteria</taxon>
        <taxon>Holosporales</taxon>
        <taxon>Holosporaceae</taxon>
        <taxon>Candidatus Nesciobacter</taxon>
    </lineage>
</organism>
<dbReference type="InterPro" id="IPR007481">
    <property type="entry name" value="SspB"/>
</dbReference>
<proteinExistence type="predicted"/>
<protein>
    <recommendedName>
        <fullName evidence="3">Stringent starvation protein B</fullName>
    </recommendedName>
</protein>
<evidence type="ECO:0008006" key="3">
    <source>
        <dbReference type="Google" id="ProtNLM"/>
    </source>
</evidence>
<dbReference type="InterPro" id="IPR036760">
    <property type="entry name" value="SspB-like_sf"/>
</dbReference>
<evidence type="ECO:0000313" key="2">
    <source>
        <dbReference type="Proteomes" id="UP000324924"/>
    </source>
</evidence>
<dbReference type="RefSeq" id="WP_148972312.1">
    <property type="nucleotide sequence ID" value="NZ_CP043314.1"/>
</dbReference>
<keyword evidence="2" id="KW-1185">Reference proteome</keyword>
<name>A0A5C0UHF6_9PROT</name>
<gene>
    <name evidence="1" type="ORF">FZC36_01970</name>
</gene>
<sequence>MIDYKSELNICFRSMVRKLMRSICLEGLKGDQHLYISFVTFHKDVVIPEYLRIKYPKEMILVMQYEFSELQVFKDYFSVKMTFDKEEQISIPFRAITSITDPSENFSVNISPDFEGKEIPESEDEKEKSSNIIFFPETKN</sequence>
<dbReference type="SUPFAM" id="SSF101738">
    <property type="entry name" value="SspB-like"/>
    <property type="match status" value="1"/>
</dbReference>
<accession>A0A5C0UHF6</accession>
<dbReference type="AlphaFoldDB" id="A0A5C0UHF6"/>
<dbReference type="OrthoDB" id="9800412at2"/>
<reference evidence="1 2" key="1">
    <citation type="submission" date="2019-08" db="EMBL/GenBank/DDBJ databases">
        <title>Highly reduced genomes of protist endosymbionts show evolutionary convergence.</title>
        <authorList>
            <person name="George E."/>
            <person name="Husnik F."/>
            <person name="Tashyreva D."/>
            <person name="Prokopchuk G."/>
            <person name="Horak A."/>
            <person name="Kwong W.K."/>
            <person name="Lukes J."/>
            <person name="Keeling P.J."/>
        </authorList>
    </citation>
    <scope>NUCLEOTIDE SEQUENCE [LARGE SCALE GENOMIC DNA]</scope>
    <source>
        <strain evidence="1">1604HC</strain>
    </source>
</reference>
<dbReference type="EMBL" id="CP043314">
    <property type="protein sequence ID" value="QEK39189.1"/>
    <property type="molecule type" value="Genomic_DNA"/>
</dbReference>
<dbReference type="Proteomes" id="UP000324924">
    <property type="component" value="Chromosome"/>
</dbReference>